<dbReference type="GO" id="GO:0006465">
    <property type="term" value="P:signal peptide processing"/>
    <property type="evidence" value="ECO:0007669"/>
    <property type="project" value="UniProtKB-UniRule"/>
</dbReference>
<keyword evidence="2 6" id="KW-0812">Transmembrane</keyword>
<evidence type="ECO:0000256" key="6">
    <source>
        <dbReference type="SAM" id="Phobius"/>
    </source>
</evidence>
<dbReference type="SUPFAM" id="SSF51306">
    <property type="entry name" value="LexA/Signal peptidase"/>
    <property type="match status" value="1"/>
</dbReference>
<dbReference type="InterPro" id="IPR001733">
    <property type="entry name" value="Peptidase_S26B"/>
</dbReference>
<proteinExistence type="predicted"/>
<feature type="transmembrane region" description="Helical" evidence="6">
    <location>
        <begin position="12"/>
        <end position="34"/>
    </location>
</feature>
<comment type="subcellular location">
    <subcellularLocation>
        <location evidence="1">Membrane</location>
    </subcellularLocation>
</comment>
<evidence type="ECO:0000256" key="1">
    <source>
        <dbReference type="ARBA" id="ARBA00004370"/>
    </source>
</evidence>
<evidence type="ECO:0000313" key="7">
    <source>
        <dbReference type="EMBL" id="GGB45405.1"/>
    </source>
</evidence>
<dbReference type="RefSeq" id="WP_088050114.1">
    <property type="nucleotide sequence ID" value="NZ_BMJD01000017.1"/>
</dbReference>
<evidence type="ECO:0000256" key="3">
    <source>
        <dbReference type="ARBA" id="ARBA00022989"/>
    </source>
</evidence>
<reference evidence="7" key="2">
    <citation type="submission" date="2020-09" db="EMBL/GenBank/DDBJ databases">
        <authorList>
            <person name="Sun Q."/>
            <person name="Zhou Y."/>
        </authorList>
    </citation>
    <scope>NUCLEOTIDE SEQUENCE</scope>
    <source>
        <strain evidence="7">CGMCC 1.15454</strain>
    </source>
</reference>
<accession>A0A9W5TY10</accession>
<comment type="caution">
    <text evidence="7">The sequence shown here is derived from an EMBL/GenBank/DDBJ whole genome shotgun (WGS) entry which is preliminary data.</text>
</comment>
<dbReference type="GO" id="GO:0016020">
    <property type="term" value="C:membrane"/>
    <property type="evidence" value="ECO:0007669"/>
    <property type="project" value="UniProtKB-SubCell"/>
</dbReference>
<reference evidence="7" key="1">
    <citation type="journal article" date="2014" name="Int. J. Syst. Evol. Microbiol.">
        <title>Complete genome sequence of Corynebacterium casei LMG S-19264T (=DSM 44701T), isolated from a smear-ripened cheese.</title>
        <authorList>
            <consortium name="US DOE Joint Genome Institute (JGI-PGF)"/>
            <person name="Walter F."/>
            <person name="Albersmeier A."/>
            <person name="Kalinowski J."/>
            <person name="Ruckert C."/>
        </authorList>
    </citation>
    <scope>NUCLEOTIDE SEQUENCE</scope>
    <source>
        <strain evidence="7">CGMCC 1.15454</strain>
    </source>
</reference>
<dbReference type="CDD" id="cd06462">
    <property type="entry name" value="Peptidase_S24_S26"/>
    <property type="match status" value="1"/>
</dbReference>
<dbReference type="EMBL" id="BMJD01000017">
    <property type="protein sequence ID" value="GGB45405.1"/>
    <property type="molecule type" value="Genomic_DNA"/>
</dbReference>
<organism evidence="7 8">
    <name type="scientific">Lentibacillus populi</name>
    <dbReference type="NCBI Taxonomy" id="1827502"/>
    <lineage>
        <taxon>Bacteria</taxon>
        <taxon>Bacillati</taxon>
        <taxon>Bacillota</taxon>
        <taxon>Bacilli</taxon>
        <taxon>Bacillales</taxon>
        <taxon>Bacillaceae</taxon>
        <taxon>Lentibacillus</taxon>
    </lineage>
</organism>
<keyword evidence="4 6" id="KW-0472">Membrane</keyword>
<feature type="transmembrane region" description="Helical" evidence="6">
    <location>
        <begin position="154"/>
        <end position="174"/>
    </location>
</feature>
<dbReference type="InterPro" id="IPR036286">
    <property type="entry name" value="LexA/Signal_pep-like_sf"/>
</dbReference>
<name>A0A9W5TY10_9BACI</name>
<dbReference type="GO" id="GO:0009003">
    <property type="term" value="F:signal peptidase activity"/>
    <property type="evidence" value="ECO:0007669"/>
    <property type="project" value="UniProtKB-EC"/>
</dbReference>
<gene>
    <name evidence="7" type="ORF">GCM10011409_23740</name>
</gene>
<dbReference type="PRINTS" id="PR00728">
    <property type="entry name" value="SIGNALPTASE"/>
</dbReference>
<dbReference type="PANTHER" id="PTHR10806:SF6">
    <property type="entry name" value="SIGNAL PEPTIDASE COMPLEX CATALYTIC SUBUNIT SEC11"/>
    <property type="match status" value="1"/>
</dbReference>
<evidence type="ECO:0000256" key="5">
    <source>
        <dbReference type="NCBIfam" id="TIGR02228"/>
    </source>
</evidence>
<evidence type="ECO:0000313" key="8">
    <source>
        <dbReference type="Proteomes" id="UP000621492"/>
    </source>
</evidence>
<sequence length="199" mass="21816">MSKKQGKKVWKWLNNITTVLLFTILIGMLAVVIISKFSGGEPGIFGYQLKTVLSGSMEPGIKTGSIIAVKPGGDMTRFKENDVITFQADEKTVITHRIVDVTKSGEHTIYQTKGDNNNAPDMDPVLSENVVGEYTGFTIPYVGYFSNFVQSKNGAFLLLIPGILLLGYSIFIIWKTLSEVEASNQRDKGQVKESAEASS</sequence>
<protein>
    <recommendedName>
        <fullName evidence="5">Signal peptidase I</fullName>
        <ecNumber evidence="5">3.4.21.89</ecNumber>
    </recommendedName>
</protein>
<dbReference type="EC" id="3.4.21.89" evidence="5"/>
<dbReference type="AlphaFoldDB" id="A0A9W5TY10"/>
<evidence type="ECO:0000256" key="2">
    <source>
        <dbReference type="ARBA" id="ARBA00022692"/>
    </source>
</evidence>
<dbReference type="GO" id="GO:0004252">
    <property type="term" value="F:serine-type endopeptidase activity"/>
    <property type="evidence" value="ECO:0007669"/>
    <property type="project" value="UniProtKB-UniRule"/>
</dbReference>
<keyword evidence="3 6" id="KW-1133">Transmembrane helix</keyword>
<evidence type="ECO:0000256" key="4">
    <source>
        <dbReference type="ARBA" id="ARBA00023136"/>
    </source>
</evidence>
<dbReference type="NCBIfam" id="NF046067">
    <property type="entry name" value="SigPepSipWBacil"/>
    <property type="match status" value="1"/>
</dbReference>
<dbReference type="NCBIfam" id="TIGR02228">
    <property type="entry name" value="sigpep_I_arch"/>
    <property type="match status" value="1"/>
</dbReference>
<dbReference type="PANTHER" id="PTHR10806">
    <property type="entry name" value="SIGNAL PEPTIDASE COMPLEX CATALYTIC SUBUNIT SEC11"/>
    <property type="match status" value="1"/>
</dbReference>
<keyword evidence="8" id="KW-1185">Reference proteome</keyword>
<dbReference type="Proteomes" id="UP000621492">
    <property type="component" value="Unassembled WGS sequence"/>
</dbReference>